<dbReference type="EMBL" id="SMOG01000001">
    <property type="protein sequence ID" value="TDF74755.1"/>
    <property type="molecule type" value="Genomic_DNA"/>
</dbReference>
<name>A0AC61QLE1_9BACT</name>
<gene>
    <name evidence="1" type="ORF">E0946_01340</name>
</gene>
<sequence>MKTLADLKKIREKAQEEMKLRDGKVRIKIVVGMGTSGIAMGAREVMKTFLEEISNRNLTDVLVTQTGEKGLSSMEPVVDVIEEGKPKVTYGNMTPEKARRVVVEHIVNGRVVSDYVVATGD</sequence>
<dbReference type="Proteomes" id="UP000294588">
    <property type="component" value="Unassembled WGS sequence"/>
</dbReference>
<organism evidence="1 2">
    <name type="scientific">Candidatus Syntrophosphaera thermopropionivorans</name>
    <dbReference type="NCBI Taxonomy" id="2593015"/>
    <lineage>
        <taxon>Bacteria</taxon>
        <taxon>Pseudomonadati</taxon>
        <taxon>Candidatus Cloacimonadota</taxon>
        <taxon>Candidatus Cloacimonadia</taxon>
        <taxon>Candidatus Cloacimonadales</taxon>
        <taxon>Candidatus Cloacimonadaceae</taxon>
        <taxon>Candidatus Syntrophosphaera</taxon>
    </lineage>
</organism>
<keyword evidence="2" id="KW-1185">Reference proteome</keyword>
<evidence type="ECO:0000313" key="1">
    <source>
        <dbReference type="EMBL" id="TDF74755.1"/>
    </source>
</evidence>
<proteinExistence type="predicted"/>
<reference evidence="1" key="1">
    <citation type="submission" date="2019-03" db="EMBL/GenBank/DDBJ databases">
        <title>Candidatus Syntrophosphaera thermopropionivorans: a novel player in syntrophic propionate oxidation during anaerobic digestion.</title>
        <authorList>
            <person name="Dyksma S."/>
        </authorList>
    </citation>
    <scope>NUCLEOTIDE SEQUENCE</scope>
    <source>
        <strain evidence="1">W5</strain>
    </source>
</reference>
<accession>A0AC61QLE1</accession>
<protein>
    <submittedName>
        <fullName evidence="1">(2Fe-2S) ferredoxin domain-containing protein</fullName>
    </submittedName>
</protein>
<evidence type="ECO:0000313" key="2">
    <source>
        <dbReference type="Proteomes" id="UP000294588"/>
    </source>
</evidence>
<comment type="caution">
    <text evidence="1">The sequence shown here is derived from an EMBL/GenBank/DDBJ whole genome shotgun (WGS) entry which is preliminary data.</text>
</comment>